<dbReference type="EMBL" id="CP002106">
    <property type="protein sequence ID" value="ADK67480.1"/>
    <property type="molecule type" value="Genomic_DNA"/>
</dbReference>
<organism evidence="3 4">
    <name type="scientific">Olsenella uli (strain ATCC 49627 / DSM 7084 / CCUG 31166 / CIP 109912 / JCM 12494 / LMG 11480 / NCIMB 702895 / VPI D76D-27C)</name>
    <name type="common">Lactobacillus uli</name>
    <dbReference type="NCBI Taxonomy" id="633147"/>
    <lineage>
        <taxon>Bacteria</taxon>
        <taxon>Bacillati</taxon>
        <taxon>Actinomycetota</taxon>
        <taxon>Coriobacteriia</taxon>
        <taxon>Coriobacteriales</taxon>
        <taxon>Atopobiaceae</taxon>
        <taxon>Olsenella</taxon>
    </lineage>
</organism>
<dbReference type="eggNOG" id="COG1418">
    <property type="taxonomic scope" value="Bacteria"/>
</dbReference>
<accession>E1QYL6</accession>
<dbReference type="AlphaFoldDB" id="E1QYL6"/>
<dbReference type="InterPro" id="IPR006674">
    <property type="entry name" value="HD_domain"/>
</dbReference>
<dbReference type="RefSeq" id="WP_013251232.1">
    <property type="nucleotide sequence ID" value="NC_014363.1"/>
</dbReference>
<keyword evidence="3" id="KW-0378">Hydrolase</keyword>
<dbReference type="Proteomes" id="UP000000333">
    <property type="component" value="Chromosome"/>
</dbReference>
<dbReference type="GO" id="GO:0016787">
    <property type="term" value="F:hydrolase activity"/>
    <property type="evidence" value="ECO:0007669"/>
    <property type="project" value="UniProtKB-KW"/>
</dbReference>
<dbReference type="Gene3D" id="1.10.3210.10">
    <property type="entry name" value="Hypothetical protein af1432"/>
    <property type="match status" value="1"/>
</dbReference>
<dbReference type="STRING" id="633147.Olsu_0356"/>
<feature type="domain" description="HD" evidence="2">
    <location>
        <begin position="68"/>
        <end position="173"/>
    </location>
</feature>
<evidence type="ECO:0000259" key="2">
    <source>
        <dbReference type="Pfam" id="PF01966"/>
    </source>
</evidence>
<dbReference type="GeneID" id="78511812"/>
<evidence type="ECO:0000313" key="4">
    <source>
        <dbReference type="Proteomes" id="UP000000333"/>
    </source>
</evidence>
<feature type="region of interest" description="Disordered" evidence="1">
    <location>
        <begin position="1"/>
        <end position="42"/>
    </location>
</feature>
<gene>
    <name evidence="3" type="ordered locus">Olsu_0356</name>
</gene>
<dbReference type="KEGG" id="ols:Olsu_0356"/>
<keyword evidence="4" id="KW-1185">Reference proteome</keyword>
<evidence type="ECO:0000313" key="3">
    <source>
        <dbReference type="EMBL" id="ADK67480.1"/>
    </source>
</evidence>
<name>E1QYL6_OLSUV</name>
<dbReference type="SUPFAM" id="SSF109604">
    <property type="entry name" value="HD-domain/PDEase-like"/>
    <property type="match status" value="1"/>
</dbReference>
<dbReference type="HOGENOM" id="CLU_104072_0_0_11"/>
<proteinExistence type="predicted"/>
<sequence>MPERSQRPPKRPSRPTERPPQLAESPTRLPIPSGTTPRELIGRHGADILASDGMEIERGCMQHGTTSVFEHSLAVTAQATLIAQALRIPVAERELVRGSLLHDYFLYDWHVGDPSHRLHGFRHPGFACANAERDFGINDIERDMIRHHMFPLTPVPPTCREGAILCIADKVVATRETVSGIALRLFRPVRTPGRD</sequence>
<protein>
    <submittedName>
        <fullName evidence="3">Metal dependent phosphohydrolase</fullName>
    </submittedName>
</protein>
<evidence type="ECO:0000256" key="1">
    <source>
        <dbReference type="SAM" id="MobiDB-lite"/>
    </source>
</evidence>
<dbReference type="Pfam" id="PF01966">
    <property type="entry name" value="HD"/>
    <property type="match status" value="1"/>
</dbReference>
<dbReference type="OrthoDB" id="360187at2"/>
<reference evidence="3 4" key="1">
    <citation type="journal article" date="2010" name="Stand. Genomic Sci.">
        <title>Complete genome sequence of Olsenella uli type strain (VPI D76D-27C).</title>
        <authorList>
            <person name="Goker M."/>
            <person name="Held B."/>
            <person name="Lucas S."/>
            <person name="Nolan M."/>
            <person name="Yasawong M."/>
            <person name="Glavina Del Rio T."/>
            <person name="Tice H."/>
            <person name="Cheng J.F."/>
            <person name="Bruce D."/>
            <person name="Detter J.C."/>
            <person name="Tapia R."/>
            <person name="Han C."/>
            <person name="Goodwin L."/>
            <person name="Pitluck S."/>
            <person name="Liolios K."/>
            <person name="Ivanova N."/>
            <person name="Mavromatis K."/>
            <person name="Mikhailova N."/>
            <person name="Pati A."/>
            <person name="Chen A."/>
            <person name="Palaniappan K."/>
            <person name="Land M."/>
            <person name="Hauser L."/>
            <person name="Chang Y.J."/>
            <person name="Jeffries C.D."/>
            <person name="Rohde M."/>
            <person name="Sikorski J."/>
            <person name="Pukall R."/>
            <person name="Woyke T."/>
            <person name="Bristow J."/>
            <person name="Eisen J.A."/>
            <person name="Markowitz V."/>
            <person name="Hugenholtz P."/>
            <person name="Kyrpides N.C."/>
            <person name="Klenk H.P."/>
            <person name="Lapidus A."/>
        </authorList>
    </citation>
    <scope>NUCLEOTIDE SEQUENCE [LARGE SCALE GENOMIC DNA]</scope>
    <source>
        <strain evidence="4">ATCC 49627 / DSM 7084 / CIP 109912 / JCM 12494 / NCIMB 702895 / VPI D76D-27C</strain>
    </source>
</reference>